<name>A0A8J5W323_ZIZPA</name>
<reference evidence="1" key="2">
    <citation type="submission" date="2021-02" db="EMBL/GenBank/DDBJ databases">
        <authorList>
            <person name="Kimball J.A."/>
            <person name="Haas M.W."/>
            <person name="Macchietto M."/>
            <person name="Kono T."/>
            <person name="Duquette J."/>
            <person name="Shao M."/>
        </authorList>
    </citation>
    <scope>NUCLEOTIDE SEQUENCE</scope>
    <source>
        <tissue evidence="1">Fresh leaf tissue</tissue>
    </source>
</reference>
<organism evidence="1 2">
    <name type="scientific">Zizania palustris</name>
    <name type="common">Northern wild rice</name>
    <dbReference type="NCBI Taxonomy" id="103762"/>
    <lineage>
        <taxon>Eukaryota</taxon>
        <taxon>Viridiplantae</taxon>
        <taxon>Streptophyta</taxon>
        <taxon>Embryophyta</taxon>
        <taxon>Tracheophyta</taxon>
        <taxon>Spermatophyta</taxon>
        <taxon>Magnoliopsida</taxon>
        <taxon>Liliopsida</taxon>
        <taxon>Poales</taxon>
        <taxon>Poaceae</taxon>
        <taxon>BOP clade</taxon>
        <taxon>Oryzoideae</taxon>
        <taxon>Oryzeae</taxon>
        <taxon>Zizaniinae</taxon>
        <taxon>Zizania</taxon>
    </lineage>
</organism>
<evidence type="ECO:0000313" key="2">
    <source>
        <dbReference type="Proteomes" id="UP000729402"/>
    </source>
</evidence>
<accession>A0A8J5W323</accession>
<dbReference type="EMBL" id="JAAALK010000283">
    <property type="protein sequence ID" value="KAG8072004.1"/>
    <property type="molecule type" value="Genomic_DNA"/>
</dbReference>
<comment type="caution">
    <text evidence="1">The sequence shown here is derived from an EMBL/GenBank/DDBJ whole genome shotgun (WGS) entry which is preliminary data.</text>
</comment>
<keyword evidence="2" id="KW-1185">Reference proteome</keyword>
<dbReference type="AlphaFoldDB" id="A0A8J5W323"/>
<sequence>MDTTPTKSEAVALAAPANVPGRQHLQWLFVDCEILFPLTRALKLFAISGAPTVVEGSIVVDYHDGWLLINCSNL</sequence>
<evidence type="ECO:0000313" key="1">
    <source>
        <dbReference type="EMBL" id="KAG8072004.1"/>
    </source>
</evidence>
<dbReference type="Proteomes" id="UP000729402">
    <property type="component" value="Unassembled WGS sequence"/>
</dbReference>
<gene>
    <name evidence="1" type="ORF">GUJ93_ZPchr0006g44596</name>
</gene>
<reference evidence="1" key="1">
    <citation type="journal article" date="2021" name="bioRxiv">
        <title>Whole Genome Assembly and Annotation of Northern Wild Rice, Zizania palustris L., Supports a Whole Genome Duplication in the Zizania Genus.</title>
        <authorList>
            <person name="Haas M."/>
            <person name="Kono T."/>
            <person name="Macchietto M."/>
            <person name="Millas R."/>
            <person name="McGilp L."/>
            <person name="Shao M."/>
            <person name="Duquette J."/>
            <person name="Hirsch C.N."/>
            <person name="Kimball J."/>
        </authorList>
    </citation>
    <scope>NUCLEOTIDE SEQUENCE</scope>
    <source>
        <tissue evidence="1">Fresh leaf tissue</tissue>
    </source>
</reference>
<protein>
    <submittedName>
        <fullName evidence="1">Uncharacterized protein</fullName>
    </submittedName>
</protein>
<proteinExistence type="predicted"/>